<dbReference type="InterPro" id="IPR001646">
    <property type="entry name" value="5peptide_repeat"/>
</dbReference>
<proteinExistence type="predicted"/>
<dbReference type="PANTHER" id="PTHR14136">
    <property type="entry name" value="BTB_POZ DOMAIN-CONTAINING PROTEIN KCTD9"/>
    <property type="match status" value="1"/>
</dbReference>
<organism evidence="1 2">
    <name type="scientific">Waterburya agarophytonicola KI4</name>
    <dbReference type="NCBI Taxonomy" id="2874699"/>
    <lineage>
        <taxon>Bacteria</taxon>
        <taxon>Bacillati</taxon>
        <taxon>Cyanobacteriota</taxon>
        <taxon>Cyanophyceae</taxon>
        <taxon>Pleurocapsales</taxon>
        <taxon>Hyellaceae</taxon>
        <taxon>Waterburya</taxon>
        <taxon>Waterburya agarophytonicola</taxon>
    </lineage>
</organism>
<sequence>MNHSSSHNSFGSKPSAKKPLGQLLGEAGLISAQQIELALRDQIINNPETKIGEILASRGWIKQETADFFVEQWYELVEQQQKHPLVYYFRQARLLDENQIYHILEERKKSTEKIRFHHLAVQKGLIKKETVDFFVRNLLASDNKQKLSDTASFASPYELLKNYIRGETDFQRSQLKRIKLNNVTLKGVNLNNSNLAEAELKQANLSNSSLKLVNLSHANLEKAILKDVDFESASMDRVNLTDAHLEGSNFKQANLTEADLRDGYFVNACFSGANLRQVKVHGANFEGASYSSETSFDPDFDPASWGMKLII</sequence>
<dbReference type="InterPro" id="IPR051082">
    <property type="entry name" value="Pentapeptide-BTB/POZ_domain"/>
</dbReference>
<dbReference type="AlphaFoldDB" id="A0A964FFF2"/>
<name>A0A964FFF2_9CYAN</name>
<dbReference type="Proteomes" id="UP000729733">
    <property type="component" value="Unassembled WGS sequence"/>
</dbReference>
<reference evidence="1" key="1">
    <citation type="journal article" date="2021" name="Antonie Van Leeuwenhoek">
        <title>Draft genome and description of Waterburya agarophytonicola gen. nov. sp. nov. (Pleurocapsales, Cyanobacteria): a seaweed symbiont.</title>
        <authorList>
            <person name="Bonthond G."/>
            <person name="Shalygin S."/>
            <person name="Bayer T."/>
            <person name="Weinberger F."/>
        </authorList>
    </citation>
    <scope>NUCLEOTIDE SEQUENCE</scope>
    <source>
        <strain evidence="1">KI4</strain>
    </source>
</reference>
<dbReference type="InterPro" id="IPR037257">
    <property type="entry name" value="T2SS_E_N_sf"/>
</dbReference>
<dbReference type="Pfam" id="PF13599">
    <property type="entry name" value="Pentapeptide_4"/>
    <property type="match status" value="1"/>
</dbReference>
<dbReference type="SUPFAM" id="SSF141571">
    <property type="entry name" value="Pentapeptide repeat-like"/>
    <property type="match status" value="1"/>
</dbReference>
<dbReference type="EMBL" id="JADWDC010000014">
    <property type="protein sequence ID" value="MCC0176892.1"/>
    <property type="molecule type" value="Genomic_DNA"/>
</dbReference>
<dbReference type="PANTHER" id="PTHR14136:SF17">
    <property type="entry name" value="BTB_POZ DOMAIN-CONTAINING PROTEIN KCTD9"/>
    <property type="match status" value="1"/>
</dbReference>
<protein>
    <submittedName>
        <fullName evidence="1">Pentapeptide repeat-containing protein</fullName>
    </submittedName>
</protein>
<keyword evidence="2" id="KW-1185">Reference proteome</keyword>
<evidence type="ECO:0000313" key="1">
    <source>
        <dbReference type="EMBL" id="MCC0176892.1"/>
    </source>
</evidence>
<dbReference type="RefSeq" id="WP_229639929.1">
    <property type="nucleotide sequence ID" value="NZ_JADWDC010000014.1"/>
</dbReference>
<accession>A0A964FFF2</accession>
<comment type="caution">
    <text evidence="1">The sequence shown here is derived from an EMBL/GenBank/DDBJ whole genome shotgun (WGS) entry which is preliminary data.</text>
</comment>
<dbReference type="Gene3D" id="2.160.20.80">
    <property type="entry name" value="E3 ubiquitin-protein ligase SopA"/>
    <property type="match status" value="1"/>
</dbReference>
<gene>
    <name evidence="1" type="ORF">I4641_07860</name>
</gene>
<evidence type="ECO:0000313" key="2">
    <source>
        <dbReference type="Proteomes" id="UP000729733"/>
    </source>
</evidence>
<dbReference type="SUPFAM" id="SSF160246">
    <property type="entry name" value="EspE N-terminal domain-like"/>
    <property type="match status" value="1"/>
</dbReference>